<keyword evidence="1" id="KW-0853">WD repeat</keyword>
<evidence type="ECO:0000259" key="4">
    <source>
        <dbReference type="Pfam" id="PF17120"/>
    </source>
</evidence>
<feature type="region of interest" description="Disordered" evidence="3">
    <location>
        <begin position="141"/>
        <end position="163"/>
    </location>
</feature>
<dbReference type="InterPro" id="IPR039456">
    <property type="entry name" value="WDR59_mRING-H2-C3H3C2"/>
</dbReference>
<reference evidence="5 6" key="1">
    <citation type="submission" date="2024-10" db="EMBL/GenBank/DDBJ databases">
        <title>Updated reference genomes for cyclostephanoid diatoms.</title>
        <authorList>
            <person name="Roberts W.R."/>
            <person name="Alverson A.J."/>
        </authorList>
    </citation>
    <scope>NUCLEOTIDE SEQUENCE [LARGE SCALE GENOMIC DNA]</scope>
    <source>
        <strain evidence="5 6">AJA228-03</strain>
    </source>
</reference>
<feature type="compositionally biased region" description="Low complexity" evidence="3">
    <location>
        <begin position="141"/>
        <end position="155"/>
    </location>
</feature>
<organism evidence="5 6">
    <name type="scientific">Cyclostephanos tholiformis</name>
    <dbReference type="NCBI Taxonomy" id="382380"/>
    <lineage>
        <taxon>Eukaryota</taxon>
        <taxon>Sar</taxon>
        <taxon>Stramenopiles</taxon>
        <taxon>Ochrophyta</taxon>
        <taxon>Bacillariophyta</taxon>
        <taxon>Coscinodiscophyceae</taxon>
        <taxon>Thalassiosirophycidae</taxon>
        <taxon>Stephanodiscales</taxon>
        <taxon>Stephanodiscaceae</taxon>
        <taxon>Cyclostephanos</taxon>
    </lineage>
</organism>
<gene>
    <name evidence="5" type="ORF">ACHAXA_003080</name>
</gene>
<feature type="region of interest" description="Disordered" evidence="3">
    <location>
        <begin position="1"/>
        <end position="119"/>
    </location>
</feature>
<feature type="compositionally biased region" description="Basic and acidic residues" evidence="3">
    <location>
        <begin position="299"/>
        <end position="309"/>
    </location>
</feature>
<feature type="compositionally biased region" description="Basic and acidic residues" evidence="3">
    <location>
        <begin position="1"/>
        <end position="24"/>
    </location>
</feature>
<protein>
    <recommendedName>
        <fullName evidence="4">WDR59/RTC1-like RING zinc finger domain-containing protein</fullName>
    </recommendedName>
</protein>
<feature type="region of interest" description="Disordered" evidence="3">
    <location>
        <begin position="688"/>
        <end position="738"/>
    </location>
</feature>
<name>A0ABD3RFL5_9STRA</name>
<evidence type="ECO:0000313" key="5">
    <source>
        <dbReference type="EMBL" id="KAL3810351.1"/>
    </source>
</evidence>
<comment type="caution">
    <text evidence="5">The sequence shown here is derived from an EMBL/GenBank/DDBJ whole genome shotgun (WGS) entry which is preliminary data.</text>
</comment>
<dbReference type="PANTHER" id="PTHR46170">
    <property type="entry name" value="GATOR COMPLEX PROTEIN WDR59"/>
    <property type="match status" value="1"/>
</dbReference>
<feature type="compositionally biased region" description="Low complexity" evidence="3">
    <location>
        <begin position="89"/>
        <end position="101"/>
    </location>
</feature>
<evidence type="ECO:0000256" key="2">
    <source>
        <dbReference type="ARBA" id="ARBA00022737"/>
    </source>
</evidence>
<accession>A0ABD3RFL5</accession>
<dbReference type="InterPro" id="IPR049567">
    <property type="entry name" value="WDR59-like"/>
</dbReference>
<dbReference type="PANTHER" id="PTHR46170:SF1">
    <property type="entry name" value="GATOR COMPLEX PROTEIN WDR59"/>
    <property type="match status" value="1"/>
</dbReference>
<proteinExistence type="predicted"/>
<dbReference type="CDD" id="cd16692">
    <property type="entry name" value="mRING-H2-C3H3C2_WDR59"/>
    <property type="match status" value="1"/>
</dbReference>
<dbReference type="Proteomes" id="UP001530377">
    <property type="component" value="Unassembled WGS sequence"/>
</dbReference>
<feature type="compositionally biased region" description="Basic and acidic residues" evidence="3">
    <location>
        <begin position="38"/>
        <end position="50"/>
    </location>
</feature>
<feature type="domain" description="WDR59/RTC1-like RING zinc finger" evidence="4">
    <location>
        <begin position="1140"/>
        <end position="1187"/>
    </location>
</feature>
<sequence length="1197" mass="130106">EEEETPTKSEQHRQQQEQRSRNDRTSPFVLPIGGTTSYHDHPSNNADGKRRGSRLLAAANFSISSSSSSSSSSSPSYSSRRRIDRRIYGSRPTLTPRSSPSCMAVRRRGSGELASSSSSSALVAVAGPAGISISELCPHSSWSSSSSPSSPRPNSRFIARLGEDDDNGANDCYRGPRHSRRVRSLVHCAYSANGESDHMFATMDAEGIVRVWDDRRADRPVRSFLACTGGGVGIAMKTVTGSTTGGGITDEAEEELVDAGVPRGSIAAGPKMMRTAPEEIAVREGPPSPPPLMLEETARSEIEPKRDKSPSATLSRGHGRGWDVELWRVAGTEDSSSPDNDVVPEGKYEPGRNDRCLGARMIAAFQGGGIEEDALSFAPGGGGDFGDAMAVDLANFAPVDGNVSINSVNEELALCVLTEAGRLTVYGIPEAFQPRREKTAAVDNTTLNKQVRPDSVESKFIRSISSRVYRQGTDHRGSEWWNKDEEDDLFGGERNTERDILKESSSVVDESMLAASKFGSEPSSTSAIRGVSQMTDGITEEASTPLIIPDGDLIPSMDVLEDNEVRAHATEVVIDPIVASRVPCPPLCGIAFSCVGSLVTFNNGPVKRMWSHYQSNRSITTLTSPNLSQFSFQLQTMKKGDGIMSDDDDASIHDQRAVPQNQSVNETLLPRTLLDLIEMNLRSQSLQWGDGENELVGNASSDDGGGSSSSGDSSTYEDGDLLGLESDESSKNSAASDDSEGLFHVAALNDSTPVESTSMFDTYFSSSRKQLLGTASESSNGAFAGLPSLSPSVLITRKHEDILLNGQTPYLGNLLMLGDQWWLTKDFTVPHSKNASGDEFWHKPTNPPQLPNPVMRSASYSPTPKLSKHTLMMGNLKKLFNSQLPSAMTPPDQRLLHNRIRKNTVQVNPPKESRSHEKNKLQLGVYSLENPQTSEAAAEQLVVSQKLCLHNARIYSNCGQKAKSDTWRLLAQTIESISTFEMDETDGWGGNGNALTTGIVEHILYYYELEREFQMLATIVCVLSFGRDRRRLSSGAGGSYRLLPKFDERRYDNYLRQYSALLYGWGLLTERSEVSKRLAYATPGAGTETIILLETNRGQPMILPNAGVAFGITFTPVCGSCLEPATENDIRCKCGEYPFHCSICCGPVRGACTWCPKCGHGGHVHHILQWFQQHSVCPTGCGCKCMMSNLPDHSETV</sequence>
<dbReference type="InterPro" id="IPR049566">
    <property type="entry name" value="WDR59_RTC1-like_RING_Znf"/>
</dbReference>
<dbReference type="EMBL" id="JALLPB020000336">
    <property type="protein sequence ID" value="KAL3810351.1"/>
    <property type="molecule type" value="Genomic_DNA"/>
</dbReference>
<keyword evidence="2" id="KW-0677">Repeat</keyword>
<feature type="non-terminal residue" evidence="5">
    <location>
        <position position="1"/>
    </location>
</feature>
<feature type="compositionally biased region" description="Low complexity" evidence="3">
    <location>
        <begin position="62"/>
        <end position="78"/>
    </location>
</feature>
<dbReference type="Pfam" id="PF17120">
    <property type="entry name" value="zf-RING_16"/>
    <property type="match status" value="1"/>
</dbReference>
<evidence type="ECO:0000256" key="1">
    <source>
        <dbReference type="ARBA" id="ARBA00022574"/>
    </source>
</evidence>
<evidence type="ECO:0000256" key="3">
    <source>
        <dbReference type="SAM" id="MobiDB-lite"/>
    </source>
</evidence>
<evidence type="ECO:0000313" key="6">
    <source>
        <dbReference type="Proteomes" id="UP001530377"/>
    </source>
</evidence>
<dbReference type="AlphaFoldDB" id="A0ABD3RFL5"/>
<feature type="region of interest" description="Disordered" evidence="3">
    <location>
        <begin position="299"/>
        <end position="318"/>
    </location>
</feature>
<keyword evidence="6" id="KW-1185">Reference proteome</keyword>